<feature type="non-terminal residue" evidence="1">
    <location>
        <position position="1"/>
    </location>
</feature>
<accession>X0STL9</accession>
<dbReference type="AlphaFoldDB" id="X0STL9"/>
<proteinExistence type="predicted"/>
<protein>
    <recommendedName>
        <fullName evidence="2">Outer membrane lipoprotein BamD-like domain-containing protein</fullName>
    </recommendedName>
</protein>
<evidence type="ECO:0008006" key="2">
    <source>
        <dbReference type="Google" id="ProtNLM"/>
    </source>
</evidence>
<gene>
    <name evidence="1" type="ORF">S01H1_13759</name>
</gene>
<sequence>WAGWGKFEQADMLLAEALNIVTGQLKLLEKEQAPGQRFFSPFRPPADSVVTASKLAELQRKLNQLRNLISAENRTDEPGTEKRLATFVMLNPHGSDYVRRLDELQAQMGDNDPLRDNILLAKAELVADEQLRAENLSRLHEKFQDTDGGMQALYELALLKIYLWRQQSEANLEQKKRNLADARATLTSFISLYPASIYTDQVKKNLDDLPTN</sequence>
<reference evidence="1" key="1">
    <citation type="journal article" date="2014" name="Front. Microbiol.">
        <title>High frequency of phylogenetically diverse reductive dehalogenase-homologous genes in deep subseafloor sedimentary metagenomes.</title>
        <authorList>
            <person name="Kawai M."/>
            <person name="Futagami T."/>
            <person name="Toyoda A."/>
            <person name="Takaki Y."/>
            <person name="Nishi S."/>
            <person name="Hori S."/>
            <person name="Arai W."/>
            <person name="Tsubouchi T."/>
            <person name="Morono Y."/>
            <person name="Uchiyama I."/>
            <person name="Ito T."/>
            <person name="Fujiyama A."/>
            <person name="Inagaki F."/>
            <person name="Takami H."/>
        </authorList>
    </citation>
    <scope>NUCLEOTIDE SEQUENCE</scope>
    <source>
        <strain evidence="1">Expedition CK06-06</strain>
    </source>
</reference>
<dbReference type="EMBL" id="BARS01007112">
    <property type="protein sequence ID" value="GAF78466.1"/>
    <property type="molecule type" value="Genomic_DNA"/>
</dbReference>
<organism evidence="1">
    <name type="scientific">marine sediment metagenome</name>
    <dbReference type="NCBI Taxonomy" id="412755"/>
    <lineage>
        <taxon>unclassified sequences</taxon>
        <taxon>metagenomes</taxon>
        <taxon>ecological metagenomes</taxon>
    </lineage>
</organism>
<comment type="caution">
    <text evidence="1">The sequence shown here is derived from an EMBL/GenBank/DDBJ whole genome shotgun (WGS) entry which is preliminary data.</text>
</comment>
<evidence type="ECO:0000313" key="1">
    <source>
        <dbReference type="EMBL" id="GAF78466.1"/>
    </source>
</evidence>
<name>X0STL9_9ZZZZ</name>